<dbReference type="Pfam" id="PF14886">
    <property type="entry name" value="FAM183"/>
    <property type="match status" value="1"/>
</dbReference>
<organism evidence="7 9">
    <name type="scientific">Phytophthora infestans</name>
    <name type="common">Potato late blight agent</name>
    <name type="synonym">Botrytis infestans</name>
    <dbReference type="NCBI Taxonomy" id="4787"/>
    <lineage>
        <taxon>Eukaryota</taxon>
        <taxon>Sar</taxon>
        <taxon>Stramenopiles</taxon>
        <taxon>Oomycota</taxon>
        <taxon>Peronosporomycetes</taxon>
        <taxon>Peronosporales</taxon>
        <taxon>Peronosporaceae</taxon>
        <taxon>Phytophthora</taxon>
    </lineage>
</organism>
<dbReference type="AlphaFoldDB" id="A0A833W8X2"/>
<dbReference type="EMBL" id="JAACNO010002739">
    <property type="protein sequence ID" value="KAF4131455.1"/>
    <property type="molecule type" value="Genomic_DNA"/>
</dbReference>
<dbReference type="Proteomes" id="UP000704712">
    <property type="component" value="Unassembled WGS sequence"/>
</dbReference>
<dbReference type="PANTHER" id="PTHR33865">
    <property type="entry name" value="PROTEIN FAM183B"/>
    <property type="match status" value="1"/>
</dbReference>
<accession>A0A833W8X2</accession>
<evidence type="ECO:0000256" key="1">
    <source>
        <dbReference type="ARBA" id="ARBA00004138"/>
    </source>
</evidence>
<gene>
    <name evidence="7" type="ORF">GN244_ATG00252</name>
    <name evidence="8" type="ORF">GN958_ATG19399</name>
</gene>
<keyword evidence="3" id="KW-0963">Cytoplasm</keyword>
<dbReference type="Proteomes" id="UP000602510">
    <property type="component" value="Unassembled WGS sequence"/>
</dbReference>
<evidence type="ECO:0000256" key="3">
    <source>
        <dbReference type="ARBA" id="ARBA00022490"/>
    </source>
</evidence>
<evidence type="ECO:0000313" key="7">
    <source>
        <dbReference type="EMBL" id="KAF4047119.1"/>
    </source>
</evidence>
<name>A0A833W8X2_PHYIN</name>
<comment type="subcellular location">
    <subcellularLocation>
        <location evidence="1">Cell projection</location>
        <location evidence="1">Cilium</location>
    </subcellularLocation>
    <subcellularLocation>
        <location evidence="2">Cytoplasm</location>
        <location evidence="2">Cytoskeleton</location>
    </subcellularLocation>
</comment>
<keyword evidence="4" id="KW-0206">Cytoskeleton</keyword>
<dbReference type="InterPro" id="IPR029214">
    <property type="entry name" value="CFAP144"/>
</dbReference>
<sequence>MSDKKRESLASKIDEVARNQIWREQLKTEYEMESALTPFQLNPKTLSSITLKPTQTHPEDFGKVQDDQGTRDLAAKLREVTKRPTEKQALPMTEAQRVGWLHDMASKGIRADMHQRMFKGRGRYMHKLLPSGIRRDSYLVSCLFQAATSPNSPILTALWQAAALLPTNPLADPGTTGIEEE</sequence>
<dbReference type="EMBL" id="WSZM01000007">
    <property type="protein sequence ID" value="KAF4047119.1"/>
    <property type="molecule type" value="Genomic_DNA"/>
</dbReference>
<reference evidence="7" key="1">
    <citation type="submission" date="2020-04" db="EMBL/GenBank/DDBJ databases">
        <title>Hybrid Assembly of Korean Phytophthora infestans isolates.</title>
        <authorList>
            <person name="Prokchorchik M."/>
            <person name="Lee Y."/>
            <person name="Seo J."/>
            <person name="Cho J.-H."/>
            <person name="Park Y.-E."/>
            <person name="Jang D.-C."/>
            <person name="Im J.-S."/>
            <person name="Choi J.-G."/>
            <person name="Park H.-J."/>
            <person name="Lee G.-B."/>
            <person name="Lee Y.-G."/>
            <person name="Hong S.-Y."/>
            <person name="Cho K."/>
            <person name="Sohn K.H."/>
        </authorList>
    </citation>
    <scope>NUCLEOTIDE SEQUENCE</scope>
    <source>
        <strain evidence="7">KR_1_A1</strain>
        <strain evidence="8">KR_2_A2</strain>
    </source>
</reference>
<evidence type="ECO:0000313" key="9">
    <source>
        <dbReference type="Proteomes" id="UP000602510"/>
    </source>
</evidence>
<keyword evidence="5" id="KW-0966">Cell projection</keyword>
<comment type="similarity">
    <text evidence="6">Belongs to the CFAP144 family.</text>
</comment>
<dbReference type="GO" id="GO:0005856">
    <property type="term" value="C:cytoskeleton"/>
    <property type="evidence" value="ECO:0007669"/>
    <property type="project" value="UniProtKB-SubCell"/>
</dbReference>
<dbReference type="PANTHER" id="PTHR33865:SF3">
    <property type="entry name" value="PROTEIN FAM183B"/>
    <property type="match status" value="1"/>
</dbReference>
<dbReference type="GO" id="GO:0097546">
    <property type="term" value="C:ciliary base"/>
    <property type="evidence" value="ECO:0007669"/>
    <property type="project" value="TreeGrafter"/>
</dbReference>
<evidence type="ECO:0000256" key="5">
    <source>
        <dbReference type="ARBA" id="ARBA00023273"/>
    </source>
</evidence>
<comment type="caution">
    <text evidence="7">The sequence shown here is derived from an EMBL/GenBank/DDBJ whole genome shotgun (WGS) entry which is preliminary data.</text>
</comment>
<evidence type="ECO:0000313" key="8">
    <source>
        <dbReference type="EMBL" id="KAF4131455.1"/>
    </source>
</evidence>
<proteinExistence type="inferred from homology"/>
<evidence type="ECO:0000256" key="4">
    <source>
        <dbReference type="ARBA" id="ARBA00023212"/>
    </source>
</evidence>
<evidence type="ECO:0000256" key="2">
    <source>
        <dbReference type="ARBA" id="ARBA00004245"/>
    </source>
</evidence>
<keyword evidence="9" id="KW-1185">Reference proteome</keyword>
<protein>
    <submittedName>
        <fullName evidence="8">FAM183A and FAM183B related domain-containing protein</fullName>
    </submittedName>
    <submittedName>
        <fullName evidence="7">FAM183A and FAM183B related protein</fullName>
    </submittedName>
</protein>
<evidence type="ECO:0000256" key="6">
    <source>
        <dbReference type="ARBA" id="ARBA00034777"/>
    </source>
</evidence>